<feature type="region of interest" description="Disordered" evidence="2">
    <location>
        <begin position="83"/>
        <end position="130"/>
    </location>
</feature>
<reference evidence="4 5" key="1">
    <citation type="submission" date="2021-06" db="EMBL/GenBank/DDBJ databases">
        <authorList>
            <person name="Palmer J.M."/>
        </authorList>
    </citation>
    <scope>NUCLEOTIDE SEQUENCE [LARGE SCALE GENOMIC DNA]</scope>
    <source>
        <strain evidence="4 5">GA_2019</strain>
        <tissue evidence="4">Muscle</tissue>
    </source>
</reference>
<dbReference type="EMBL" id="JAHRIO010041076">
    <property type="protein sequence ID" value="MEQ2171875.1"/>
    <property type="molecule type" value="Genomic_DNA"/>
</dbReference>
<comment type="caution">
    <text evidence="4">The sequence shown here is derived from an EMBL/GenBank/DDBJ whole genome shotgun (WGS) entry which is preliminary data.</text>
</comment>
<dbReference type="InterPro" id="IPR043203">
    <property type="entry name" value="VGCC_Ca_Na"/>
</dbReference>
<dbReference type="PANTHER" id="PTHR10037">
    <property type="entry name" value="VOLTAGE-GATED CATION CHANNEL CALCIUM AND SODIUM"/>
    <property type="match status" value="1"/>
</dbReference>
<dbReference type="PANTHER" id="PTHR10037:SF278">
    <property type="entry name" value="SODIUM CHANNEL PROTEIN TYPE 2 SUBUNIT ALPHA"/>
    <property type="match status" value="1"/>
</dbReference>
<keyword evidence="3" id="KW-1133">Transmembrane helix</keyword>
<name>A0ABV0NKE4_9TELE</name>
<proteinExistence type="predicted"/>
<evidence type="ECO:0000313" key="5">
    <source>
        <dbReference type="Proteomes" id="UP001476798"/>
    </source>
</evidence>
<dbReference type="Proteomes" id="UP001476798">
    <property type="component" value="Unassembled WGS sequence"/>
</dbReference>
<feature type="coiled-coil region" evidence="1">
    <location>
        <begin position="33"/>
        <end position="67"/>
    </location>
</feature>
<evidence type="ECO:0000313" key="4">
    <source>
        <dbReference type="EMBL" id="MEQ2171875.1"/>
    </source>
</evidence>
<gene>
    <name evidence="4" type="ORF">GOODEAATRI_015076</name>
</gene>
<keyword evidence="5" id="KW-1185">Reference proteome</keyword>
<evidence type="ECO:0000256" key="2">
    <source>
        <dbReference type="SAM" id="MobiDB-lite"/>
    </source>
</evidence>
<protein>
    <submittedName>
        <fullName evidence="4">Uncharacterized protein</fullName>
    </submittedName>
</protein>
<dbReference type="Gene3D" id="1.10.287.70">
    <property type="match status" value="1"/>
</dbReference>
<keyword evidence="3" id="KW-0472">Membrane</keyword>
<evidence type="ECO:0000256" key="1">
    <source>
        <dbReference type="SAM" id="Coils"/>
    </source>
</evidence>
<accession>A0ABV0NKE4</accession>
<evidence type="ECO:0000256" key="3">
    <source>
        <dbReference type="SAM" id="Phobius"/>
    </source>
</evidence>
<feature type="transmembrane region" description="Helical" evidence="3">
    <location>
        <begin position="12"/>
        <end position="36"/>
    </location>
</feature>
<feature type="compositionally biased region" description="Low complexity" evidence="2">
    <location>
        <begin position="92"/>
        <end position="102"/>
    </location>
</feature>
<sequence>TLRASGKPYMFFFVLVIFLGSFYLVNLILAVVAMAYEEQCQMNLKKAQEKEEEYKAAIEQLKRQQEEDVQAMVKAGTIVNGETLEKAGGTESSSAGSKLSSKSAKERRNRRKKRKEEEKGGRKTSYSDSIDSLTAARFHFSMDGHPFNYDIKPSTNQV</sequence>
<keyword evidence="3" id="KW-0812">Transmembrane</keyword>
<feature type="non-terminal residue" evidence="4">
    <location>
        <position position="1"/>
    </location>
</feature>
<keyword evidence="1" id="KW-0175">Coiled coil</keyword>
<organism evidence="4 5">
    <name type="scientific">Goodea atripinnis</name>
    <dbReference type="NCBI Taxonomy" id="208336"/>
    <lineage>
        <taxon>Eukaryota</taxon>
        <taxon>Metazoa</taxon>
        <taxon>Chordata</taxon>
        <taxon>Craniata</taxon>
        <taxon>Vertebrata</taxon>
        <taxon>Euteleostomi</taxon>
        <taxon>Actinopterygii</taxon>
        <taxon>Neopterygii</taxon>
        <taxon>Teleostei</taxon>
        <taxon>Neoteleostei</taxon>
        <taxon>Acanthomorphata</taxon>
        <taxon>Ovalentaria</taxon>
        <taxon>Atherinomorphae</taxon>
        <taxon>Cyprinodontiformes</taxon>
        <taxon>Goodeidae</taxon>
        <taxon>Goodea</taxon>
    </lineage>
</organism>
<feature type="compositionally biased region" description="Basic residues" evidence="2">
    <location>
        <begin position="105"/>
        <end position="114"/>
    </location>
</feature>